<keyword evidence="5" id="KW-0675">Receptor</keyword>
<keyword evidence="1 2" id="KW-0807">Transducer</keyword>
<dbReference type="InterPro" id="IPR004089">
    <property type="entry name" value="MCPsignal_dom"/>
</dbReference>
<keyword evidence="3" id="KW-0175">Coiled coil</keyword>
<evidence type="ECO:0000259" key="4">
    <source>
        <dbReference type="PROSITE" id="PS50111"/>
    </source>
</evidence>
<keyword evidence="6" id="KW-1185">Reference proteome</keyword>
<gene>
    <name evidence="5" type="ORF">Ga0061068_107100</name>
</gene>
<dbReference type="Proteomes" id="UP000182108">
    <property type="component" value="Unassembled WGS sequence"/>
</dbReference>
<dbReference type="Pfam" id="PF13682">
    <property type="entry name" value="CZB"/>
    <property type="match status" value="1"/>
</dbReference>
<dbReference type="RefSeq" id="WP_055423742.1">
    <property type="nucleotide sequence ID" value="NZ_CYHH01000007.1"/>
</dbReference>
<organism evidence="5 6">
    <name type="scientific">Tepidiphilus thermophilus</name>
    <dbReference type="NCBI Taxonomy" id="876478"/>
    <lineage>
        <taxon>Bacteria</taxon>
        <taxon>Pseudomonadati</taxon>
        <taxon>Pseudomonadota</taxon>
        <taxon>Hydrogenophilia</taxon>
        <taxon>Hydrogenophilales</taxon>
        <taxon>Hydrogenophilaceae</taxon>
        <taxon>Tepidiphilus</taxon>
    </lineage>
</organism>
<feature type="domain" description="Methyl-accepting transducer" evidence="4">
    <location>
        <begin position="66"/>
        <end position="239"/>
    </location>
</feature>
<feature type="coiled-coil region" evidence="3">
    <location>
        <begin position="2"/>
        <end position="50"/>
    </location>
</feature>
<dbReference type="PANTHER" id="PTHR32089">
    <property type="entry name" value="METHYL-ACCEPTING CHEMOTAXIS PROTEIN MCPB"/>
    <property type="match status" value="1"/>
</dbReference>
<dbReference type="AlphaFoldDB" id="A0A0K6IWG2"/>
<dbReference type="GO" id="GO:0016020">
    <property type="term" value="C:membrane"/>
    <property type="evidence" value="ECO:0007669"/>
    <property type="project" value="InterPro"/>
</dbReference>
<dbReference type="Gene3D" id="1.20.120.30">
    <property type="entry name" value="Aspartate receptor, ligand-binding domain"/>
    <property type="match status" value="1"/>
</dbReference>
<protein>
    <submittedName>
        <fullName evidence="5">Methyl-accepting chemotaxis protein (MCP) signalling domain/Chemoreceptor zinc-binding domain</fullName>
    </submittedName>
</protein>
<sequence>MLFGHKERLRALETRANALEEEIRRKESELSALRRQLEEAQAEADRCRWESDAMRRVSEEFKAFHTSLVQVQGSVGTLAQRSDEDRETAEQAFERAERGREAAEAIAKSLRQLAERSQNAAQKVGALDARAQEITGIVNLIREIADQTNLLALNAAIEAARAGEQGRGFAVVADEVRKLAERTSVATADISRLVEQIRNDSGSSREAMTELAAESSRLSTEGEQAAQEVEALEGLVEHIEQSAGLAALRSFCELAKIDHILYKFSVYQVVLGVSDKAAAEFANHQNCRLGRWYYEGRGKECFSGFPGYRELERPHRTVHEAAQEAFEALAKKDIDHLVEAIHRMEVASLEVMRGLDRLVEGAEKDAELLGCVKEGETAKAPYAAKLTTGPKAAAVTPPARSPARSR</sequence>
<dbReference type="PANTHER" id="PTHR32089:SF112">
    <property type="entry name" value="LYSOZYME-LIKE PROTEIN-RELATED"/>
    <property type="match status" value="1"/>
</dbReference>
<evidence type="ECO:0000313" key="5">
    <source>
        <dbReference type="EMBL" id="CUB07460.1"/>
    </source>
</evidence>
<evidence type="ECO:0000313" key="6">
    <source>
        <dbReference type="Proteomes" id="UP000182108"/>
    </source>
</evidence>
<dbReference type="SMART" id="SM00283">
    <property type="entry name" value="MA"/>
    <property type="match status" value="1"/>
</dbReference>
<feature type="coiled-coil region" evidence="3">
    <location>
        <begin position="86"/>
        <end position="120"/>
    </location>
</feature>
<dbReference type="Pfam" id="PF00015">
    <property type="entry name" value="MCPsignal"/>
    <property type="match status" value="1"/>
</dbReference>
<evidence type="ECO:0000256" key="2">
    <source>
        <dbReference type="PROSITE-ProRule" id="PRU00284"/>
    </source>
</evidence>
<dbReference type="InterPro" id="IPR025991">
    <property type="entry name" value="Chemoreceptor_zinc-bind_dom"/>
</dbReference>
<dbReference type="SUPFAM" id="SSF58104">
    <property type="entry name" value="Methyl-accepting chemotaxis protein (MCP) signaling domain"/>
    <property type="match status" value="1"/>
</dbReference>
<dbReference type="EMBL" id="CYHH01000007">
    <property type="protein sequence ID" value="CUB07460.1"/>
    <property type="molecule type" value="Genomic_DNA"/>
</dbReference>
<accession>A0A0K6IWG2</accession>
<reference evidence="6" key="1">
    <citation type="submission" date="2015-08" db="EMBL/GenBank/DDBJ databases">
        <authorList>
            <person name="Babu N.S."/>
            <person name="Beckwith C.J."/>
            <person name="Beseler K.G."/>
            <person name="Brison A."/>
            <person name="Carone J.V."/>
            <person name="Caskin T.P."/>
            <person name="Diamond M."/>
            <person name="Durham M.E."/>
            <person name="Foxe J.M."/>
            <person name="Go M."/>
            <person name="Henderson B.A."/>
            <person name="Jones I.B."/>
            <person name="McGettigan J.A."/>
            <person name="Micheletti S.J."/>
            <person name="Nasrallah M.E."/>
            <person name="Ortiz D."/>
            <person name="Piller C.R."/>
            <person name="Privatt S.R."/>
            <person name="Schneider S.L."/>
            <person name="Sharp S."/>
            <person name="Smith T.C."/>
            <person name="Stanton J.D."/>
            <person name="Ullery H.E."/>
            <person name="Wilson R.J."/>
            <person name="Serrano M.G."/>
            <person name="Buck G."/>
            <person name="Lee V."/>
            <person name="Wang Y."/>
            <person name="Carvalho R."/>
            <person name="Voegtly L."/>
            <person name="Shi R."/>
            <person name="Duckworth R."/>
            <person name="Johnson A."/>
            <person name="Loviza R."/>
            <person name="Walstead R."/>
            <person name="Shah Z."/>
            <person name="Kiflezghi M."/>
            <person name="Wade K."/>
            <person name="Ball S.L."/>
            <person name="Bradley K.W."/>
            <person name="Asai D.J."/>
            <person name="Bowman C.A."/>
            <person name="Russell D.A."/>
            <person name="Pope W.H."/>
            <person name="Jacobs-Sera D."/>
            <person name="Hendrix R.W."/>
            <person name="Hatfull G.F."/>
        </authorList>
    </citation>
    <scope>NUCLEOTIDE SEQUENCE [LARGE SCALE GENOMIC DNA]</scope>
    <source>
        <strain evidence="6">JCM 19170</strain>
    </source>
</reference>
<evidence type="ECO:0000256" key="3">
    <source>
        <dbReference type="SAM" id="Coils"/>
    </source>
</evidence>
<dbReference type="Gene3D" id="1.10.287.950">
    <property type="entry name" value="Methyl-accepting chemotaxis protein"/>
    <property type="match status" value="1"/>
</dbReference>
<dbReference type="PROSITE" id="PS50111">
    <property type="entry name" value="CHEMOTAXIS_TRANSDUC_2"/>
    <property type="match status" value="1"/>
</dbReference>
<name>A0A0K6IWG2_9PROT</name>
<proteinExistence type="predicted"/>
<evidence type="ECO:0000256" key="1">
    <source>
        <dbReference type="ARBA" id="ARBA00023224"/>
    </source>
</evidence>
<dbReference type="GO" id="GO:0007165">
    <property type="term" value="P:signal transduction"/>
    <property type="evidence" value="ECO:0007669"/>
    <property type="project" value="UniProtKB-KW"/>
</dbReference>